<organism evidence="1 2">
    <name type="scientific">Caulobacter endophyticus</name>
    <dbReference type="NCBI Taxonomy" id="2172652"/>
    <lineage>
        <taxon>Bacteria</taxon>
        <taxon>Pseudomonadati</taxon>
        <taxon>Pseudomonadota</taxon>
        <taxon>Alphaproteobacteria</taxon>
        <taxon>Caulobacterales</taxon>
        <taxon>Caulobacteraceae</taxon>
        <taxon>Caulobacter</taxon>
    </lineage>
</organism>
<accession>A0A2T9K3X3</accession>
<dbReference type="OrthoDB" id="7188706at2"/>
<evidence type="ECO:0000313" key="1">
    <source>
        <dbReference type="EMBL" id="PVM90647.1"/>
    </source>
</evidence>
<dbReference type="EMBL" id="QDKQ01000034">
    <property type="protein sequence ID" value="PVM90647.1"/>
    <property type="molecule type" value="Genomic_DNA"/>
</dbReference>
<sequence>MSDPIDYWKDVVRRGVLAVGYSLQRTIGEPILAAELAQPQEGLKLRAAYAAIEMHKLASAETGTALHVAQRRLAAALASSPAAAELAAYQGLLIERLWVEVAVDPAQGLERLAYPHEE</sequence>
<dbReference type="RefSeq" id="WP_109100633.1">
    <property type="nucleotide sequence ID" value="NZ_QDKQ01000034.1"/>
</dbReference>
<protein>
    <submittedName>
        <fullName evidence="1">Uncharacterized protein</fullName>
    </submittedName>
</protein>
<keyword evidence="2" id="KW-1185">Reference proteome</keyword>
<name>A0A2T9K3X3_9CAUL</name>
<reference evidence="1 2" key="1">
    <citation type="submission" date="2018-04" db="EMBL/GenBank/DDBJ databases">
        <title>The genome sequence of Caulobacter sp. 744.</title>
        <authorList>
            <person name="Gao J."/>
            <person name="Sun J."/>
        </authorList>
    </citation>
    <scope>NUCLEOTIDE SEQUENCE [LARGE SCALE GENOMIC DNA]</scope>
    <source>
        <strain evidence="1 2">774</strain>
    </source>
</reference>
<proteinExistence type="predicted"/>
<comment type="caution">
    <text evidence="1">The sequence shown here is derived from an EMBL/GenBank/DDBJ whole genome shotgun (WGS) entry which is preliminary data.</text>
</comment>
<evidence type="ECO:0000313" key="2">
    <source>
        <dbReference type="Proteomes" id="UP000245073"/>
    </source>
</evidence>
<dbReference type="Proteomes" id="UP000245073">
    <property type="component" value="Unassembled WGS sequence"/>
</dbReference>
<gene>
    <name evidence="1" type="ORF">DDF67_09455</name>
</gene>
<dbReference type="AlphaFoldDB" id="A0A2T9K3X3"/>